<accession>A0A4C1XCT3</accession>
<dbReference type="OrthoDB" id="412793at2759"/>
<gene>
    <name evidence="1" type="ORF">EVAR_43593_1</name>
</gene>
<protein>
    <recommendedName>
        <fullName evidence="3">Endonuclease/exonuclease/phosphatase domain-containing protein</fullName>
    </recommendedName>
</protein>
<proteinExistence type="predicted"/>
<organism evidence="1 2">
    <name type="scientific">Eumeta variegata</name>
    <name type="common">Bagworm moth</name>
    <name type="synonym">Eumeta japonica</name>
    <dbReference type="NCBI Taxonomy" id="151549"/>
    <lineage>
        <taxon>Eukaryota</taxon>
        <taxon>Metazoa</taxon>
        <taxon>Ecdysozoa</taxon>
        <taxon>Arthropoda</taxon>
        <taxon>Hexapoda</taxon>
        <taxon>Insecta</taxon>
        <taxon>Pterygota</taxon>
        <taxon>Neoptera</taxon>
        <taxon>Endopterygota</taxon>
        <taxon>Lepidoptera</taxon>
        <taxon>Glossata</taxon>
        <taxon>Ditrysia</taxon>
        <taxon>Tineoidea</taxon>
        <taxon>Psychidae</taxon>
        <taxon>Oiketicinae</taxon>
        <taxon>Eumeta</taxon>
    </lineage>
</organism>
<dbReference type="AlphaFoldDB" id="A0A4C1XCT3"/>
<evidence type="ECO:0000313" key="1">
    <source>
        <dbReference type="EMBL" id="GBP61656.1"/>
    </source>
</evidence>
<dbReference type="STRING" id="151549.A0A4C1XCT3"/>
<evidence type="ECO:0008006" key="3">
    <source>
        <dbReference type="Google" id="ProtNLM"/>
    </source>
</evidence>
<evidence type="ECO:0000313" key="2">
    <source>
        <dbReference type="Proteomes" id="UP000299102"/>
    </source>
</evidence>
<keyword evidence="2" id="KW-1185">Reference proteome</keyword>
<dbReference type="Gene3D" id="3.60.10.10">
    <property type="entry name" value="Endonuclease/exonuclease/phosphatase"/>
    <property type="match status" value="1"/>
</dbReference>
<reference evidence="1 2" key="1">
    <citation type="journal article" date="2019" name="Commun. Biol.">
        <title>The bagworm genome reveals a unique fibroin gene that provides high tensile strength.</title>
        <authorList>
            <person name="Kono N."/>
            <person name="Nakamura H."/>
            <person name="Ohtoshi R."/>
            <person name="Tomita M."/>
            <person name="Numata K."/>
            <person name="Arakawa K."/>
        </authorList>
    </citation>
    <scope>NUCLEOTIDE SEQUENCE [LARGE SCALE GENOMIC DNA]</scope>
</reference>
<name>A0A4C1XCT3_EUMVA</name>
<dbReference type="InterPro" id="IPR036691">
    <property type="entry name" value="Endo/exonu/phosph_ase_sf"/>
</dbReference>
<dbReference type="EMBL" id="BGZK01000819">
    <property type="protein sequence ID" value="GBP61656.1"/>
    <property type="molecule type" value="Genomic_DNA"/>
</dbReference>
<dbReference type="SUPFAM" id="SSF56219">
    <property type="entry name" value="DNase I-like"/>
    <property type="match status" value="1"/>
</dbReference>
<sequence>MNDKVNDVCQSMKDKRLDILCMNENKRKGSGGAFKRGSFETYWSGFDQSQRGYHGVGFILSERLSDCVNVNECMSQSLAPELRVTFLLIRIFLGVYAPDVPKQLKEREDFWTDVRNILVKCDRNESIIILGDFNGWRKRQKHNVLHNCDDRSRSKVVDTRMYHGVNFGTEHFLVKATKSVLVDEPKEVCVVNKRTNVNKQDSEWWNFEVRKVVIDKKKAWLDLLFAKANHRVQRKDILKDKL</sequence>
<comment type="caution">
    <text evidence="1">The sequence shown here is derived from an EMBL/GenBank/DDBJ whole genome shotgun (WGS) entry which is preliminary data.</text>
</comment>
<dbReference type="Proteomes" id="UP000299102">
    <property type="component" value="Unassembled WGS sequence"/>
</dbReference>